<dbReference type="CDD" id="cd13597">
    <property type="entry name" value="PBP2_lipoprotein_Tp32"/>
    <property type="match status" value="1"/>
</dbReference>
<reference evidence="9" key="1">
    <citation type="submission" date="2019-01" db="EMBL/GenBank/DDBJ databases">
        <title>Draft genomes of a novel of Sporanaerobacter strains.</title>
        <authorList>
            <person name="Ma S."/>
        </authorList>
    </citation>
    <scope>NUCLEOTIDE SEQUENCE [LARGE SCALE GENOMIC DNA]</scope>
    <source>
        <strain evidence="9">NJN-17</strain>
    </source>
</reference>
<dbReference type="PANTHER" id="PTHR30429:SF0">
    <property type="entry name" value="METHIONINE-BINDING LIPOPROTEIN METQ"/>
    <property type="match status" value="1"/>
</dbReference>
<dbReference type="KEGG" id="spoa:EQM13_06540"/>
<feature type="lipid moiety-binding region" description="S-diacylglycerol cysteine" evidence="7">
    <location>
        <position position="20"/>
    </location>
</feature>
<dbReference type="PROSITE" id="PS51257">
    <property type="entry name" value="PROKAR_LIPOPROTEIN"/>
    <property type="match status" value="1"/>
</dbReference>
<proteinExistence type="inferred from homology"/>
<dbReference type="AlphaFoldDB" id="A0A410QB69"/>
<dbReference type="SUPFAM" id="SSF53850">
    <property type="entry name" value="Periplasmic binding protein-like II"/>
    <property type="match status" value="1"/>
</dbReference>
<keyword evidence="9" id="KW-1185">Reference proteome</keyword>
<evidence type="ECO:0000256" key="3">
    <source>
        <dbReference type="ARBA" id="ARBA00023136"/>
    </source>
</evidence>
<organism evidence="8 9">
    <name type="scientific">Acidilutibacter cellobiosedens</name>
    <dbReference type="NCBI Taxonomy" id="2507161"/>
    <lineage>
        <taxon>Bacteria</taxon>
        <taxon>Bacillati</taxon>
        <taxon>Bacillota</taxon>
        <taxon>Tissierellia</taxon>
        <taxon>Tissierellales</taxon>
        <taxon>Acidilutibacteraceae</taxon>
        <taxon>Acidilutibacter</taxon>
    </lineage>
</organism>
<evidence type="ECO:0000256" key="6">
    <source>
        <dbReference type="PIRNR" id="PIRNR002854"/>
    </source>
</evidence>
<dbReference type="Proteomes" id="UP000287969">
    <property type="component" value="Chromosome"/>
</dbReference>
<evidence type="ECO:0000256" key="1">
    <source>
        <dbReference type="ARBA" id="ARBA00004635"/>
    </source>
</evidence>
<dbReference type="PANTHER" id="PTHR30429">
    <property type="entry name" value="D-METHIONINE-BINDING LIPOPROTEIN METQ"/>
    <property type="match status" value="1"/>
</dbReference>
<gene>
    <name evidence="8" type="ORF">EQM13_06540</name>
</gene>
<evidence type="ECO:0000256" key="7">
    <source>
        <dbReference type="PIRSR" id="PIRSR002854-1"/>
    </source>
</evidence>
<dbReference type="Pfam" id="PF03180">
    <property type="entry name" value="Lipoprotein_9"/>
    <property type="match status" value="1"/>
</dbReference>
<accession>A0A410QB69</accession>
<comment type="subcellular location">
    <subcellularLocation>
        <location evidence="1">Membrane</location>
        <topology evidence="1">Lipid-anchor</topology>
    </subcellularLocation>
</comment>
<keyword evidence="3" id="KW-0472">Membrane</keyword>
<dbReference type="RefSeq" id="WP_071141293.1">
    <property type="nucleotide sequence ID" value="NZ_CP035282.1"/>
</dbReference>
<dbReference type="OrthoDB" id="9812878at2"/>
<evidence type="ECO:0000256" key="2">
    <source>
        <dbReference type="ARBA" id="ARBA00022729"/>
    </source>
</evidence>
<keyword evidence="4" id="KW-0564">Palmitate</keyword>
<evidence type="ECO:0000256" key="5">
    <source>
        <dbReference type="ARBA" id="ARBA00023288"/>
    </source>
</evidence>
<sequence>MKKFSLILIAILIFTLLTGCGKKESAENVIKIGVSPEPHKAIVDLIKDDLEKEGIKLEVIEFTDYVKPNTALADKEIDANFFQHLPYMNEFKEKQNINIVSIGAVHIEPMGLYSKKYKSIDEIPNGSTIAIPNDPTNGGRALLLLQENGIIKLKDPDNILSTENDIAENPKNLKFEALEAAQLPRVLGDVDGAVINGNYALEANLVPTKNALILEDKSSPYANIVAVRGGEENQEKFQKLIKALQSEKVKKFIEEKYNGGVIPAF</sequence>
<name>A0A410QB69_9FIRM</name>
<dbReference type="Gene3D" id="3.40.190.10">
    <property type="entry name" value="Periplasmic binding protein-like II"/>
    <property type="match status" value="2"/>
</dbReference>
<dbReference type="EMBL" id="CP035282">
    <property type="protein sequence ID" value="QAT61272.1"/>
    <property type="molecule type" value="Genomic_DNA"/>
</dbReference>
<protein>
    <recommendedName>
        <fullName evidence="6">Lipoprotein</fullName>
    </recommendedName>
</protein>
<dbReference type="NCBIfam" id="TIGR00363">
    <property type="entry name" value="MetQ/NlpA family lipoprotein"/>
    <property type="match status" value="1"/>
</dbReference>
<evidence type="ECO:0000256" key="4">
    <source>
        <dbReference type="ARBA" id="ARBA00023139"/>
    </source>
</evidence>
<keyword evidence="5 6" id="KW-0449">Lipoprotein</keyword>
<keyword evidence="2" id="KW-0732">Signal</keyword>
<dbReference type="GO" id="GO:0016020">
    <property type="term" value="C:membrane"/>
    <property type="evidence" value="ECO:0007669"/>
    <property type="project" value="UniProtKB-SubCell"/>
</dbReference>
<evidence type="ECO:0000313" key="8">
    <source>
        <dbReference type="EMBL" id="QAT61272.1"/>
    </source>
</evidence>
<dbReference type="InterPro" id="IPR004872">
    <property type="entry name" value="Lipoprotein_NlpA"/>
</dbReference>
<comment type="similarity">
    <text evidence="6">Belongs to the nlpA lipoprotein family.</text>
</comment>
<evidence type="ECO:0000313" key="9">
    <source>
        <dbReference type="Proteomes" id="UP000287969"/>
    </source>
</evidence>
<dbReference type="PIRSF" id="PIRSF002854">
    <property type="entry name" value="MetQ"/>
    <property type="match status" value="1"/>
</dbReference>